<name>A0ABX5MB68_9PROT</name>
<organism evidence="1 2">
    <name type="scientific">Nitrosomonas eutropha</name>
    <dbReference type="NCBI Taxonomy" id="916"/>
    <lineage>
        <taxon>Bacteria</taxon>
        <taxon>Pseudomonadati</taxon>
        <taxon>Pseudomonadota</taxon>
        <taxon>Betaproteobacteria</taxon>
        <taxon>Nitrosomonadales</taxon>
        <taxon>Nitrosomonadaceae</taxon>
        <taxon>Nitrosomonas</taxon>
    </lineage>
</organism>
<comment type="caution">
    <text evidence="1">The sequence shown here is derived from an EMBL/GenBank/DDBJ whole genome shotgun (WGS) entry which is preliminary data.</text>
</comment>
<sequence length="50" mass="5976">MRFPPSYQLYGIKHKVRLAGVNFCDNSLIQGREEMQELDKQFEVVLMLFR</sequence>
<dbReference type="Proteomes" id="UP000247780">
    <property type="component" value="Unassembled WGS sequence"/>
</dbReference>
<dbReference type="EMBL" id="QICQ01000009">
    <property type="protein sequence ID" value="PXV82207.1"/>
    <property type="molecule type" value="Genomic_DNA"/>
</dbReference>
<evidence type="ECO:0000313" key="1">
    <source>
        <dbReference type="EMBL" id="PXV82207.1"/>
    </source>
</evidence>
<protein>
    <submittedName>
        <fullName evidence="1">Uncharacterized protein</fullName>
    </submittedName>
</protein>
<evidence type="ECO:0000313" key="2">
    <source>
        <dbReference type="Proteomes" id="UP000247780"/>
    </source>
</evidence>
<reference evidence="1 2" key="1">
    <citation type="submission" date="2018-04" db="EMBL/GenBank/DDBJ databases">
        <title>Active sludge and wastewater microbial communities from Klosterneuburg, Austria.</title>
        <authorList>
            <person name="Wagner M."/>
        </authorList>
    </citation>
    <scope>NUCLEOTIDE SEQUENCE [LARGE SCALE GENOMIC DNA]</scope>
    <source>
        <strain evidence="1 2">Nm 57</strain>
    </source>
</reference>
<keyword evidence="2" id="KW-1185">Reference proteome</keyword>
<proteinExistence type="predicted"/>
<gene>
    <name evidence="1" type="ORF">C8R14_10929</name>
</gene>
<accession>A0ABX5MB68</accession>